<feature type="transmembrane region" description="Helical" evidence="1">
    <location>
        <begin position="23"/>
        <end position="42"/>
    </location>
</feature>
<evidence type="ECO:0000256" key="1">
    <source>
        <dbReference type="SAM" id="Phobius"/>
    </source>
</evidence>
<dbReference type="Proteomes" id="UP001526201">
    <property type="component" value="Unassembled WGS sequence"/>
</dbReference>
<dbReference type="PANTHER" id="PTHR42305:SF1">
    <property type="entry name" value="MEMBRANE PROTEIN RV1733C-RELATED"/>
    <property type="match status" value="1"/>
</dbReference>
<reference evidence="2 3" key="1">
    <citation type="journal article" date="2022" name="BMC Genomics">
        <title>Comparative genome analysis of mycobacteria focusing on tRNA and non-coding RNA.</title>
        <authorList>
            <person name="Behra P.R.K."/>
            <person name="Pettersson B.M.F."/>
            <person name="Ramesh M."/>
            <person name="Das S."/>
            <person name="Dasgupta S."/>
            <person name="Kirsebom L.A."/>
        </authorList>
    </citation>
    <scope>NUCLEOTIDE SEQUENCE [LARGE SCALE GENOMIC DNA]</scope>
    <source>
        <strain evidence="2 3">DSM 44078</strain>
    </source>
</reference>
<dbReference type="InterPro" id="IPR039708">
    <property type="entry name" value="MT1774/Rv1733c-like"/>
</dbReference>
<dbReference type="PANTHER" id="PTHR42305">
    <property type="entry name" value="MEMBRANE PROTEIN RV1733C-RELATED"/>
    <property type="match status" value="1"/>
</dbReference>
<keyword evidence="1" id="KW-0812">Transmembrane</keyword>
<dbReference type="RefSeq" id="WP_264070245.1">
    <property type="nucleotide sequence ID" value="NZ_JACKTY010000039.1"/>
</dbReference>
<keyword evidence="3" id="KW-1185">Reference proteome</keyword>
<evidence type="ECO:0000313" key="3">
    <source>
        <dbReference type="Proteomes" id="UP001526201"/>
    </source>
</evidence>
<keyword evidence="1" id="KW-0472">Membrane</keyword>
<evidence type="ECO:0008006" key="4">
    <source>
        <dbReference type="Google" id="ProtNLM"/>
    </source>
</evidence>
<organism evidence="2 3">
    <name type="scientific">Mycolicibacterium komossense</name>
    <dbReference type="NCBI Taxonomy" id="1779"/>
    <lineage>
        <taxon>Bacteria</taxon>
        <taxon>Bacillati</taxon>
        <taxon>Actinomycetota</taxon>
        <taxon>Actinomycetes</taxon>
        <taxon>Mycobacteriales</taxon>
        <taxon>Mycobacteriaceae</taxon>
        <taxon>Mycolicibacterium</taxon>
    </lineage>
</organism>
<accession>A0ABT3CI64</accession>
<dbReference type="EMBL" id="JACKTY010000039">
    <property type="protein sequence ID" value="MCV7229047.1"/>
    <property type="molecule type" value="Genomic_DNA"/>
</dbReference>
<sequence length="192" mass="21237">MSRVRWVMHALGTNPLIRRTDRLEAISIVLIIGLSLIAIPFVNRIGDDISEARMQTISAQQRDWHPVTAVALNDSSAPSARFAKPAPVRAQWKEGTQLRTELVPGPVFLKAGAPLTVWLDGSGKIVHPPTTADEVRSSMTSRAWAVWLSAVAAAALVAAGLRRWLDRSRTRAWERELQLLAHNDDGWANRLI</sequence>
<name>A0ABT3CI64_9MYCO</name>
<protein>
    <recommendedName>
        <fullName evidence="4">Transmembrane protein</fullName>
    </recommendedName>
</protein>
<comment type="caution">
    <text evidence="2">The sequence shown here is derived from an EMBL/GenBank/DDBJ whole genome shotgun (WGS) entry which is preliminary data.</text>
</comment>
<gene>
    <name evidence="2" type="ORF">H7J73_23815</name>
</gene>
<evidence type="ECO:0000313" key="2">
    <source>
        <dbReference type="EMBL" id="MCV7229047.1"/>
    </source>
</evidence>
<feature type="transmembrane region" description="Helical" evidence="1">
    <location>
        <begin position="144"/>
        <end position="165"/>
    </location>
</feature>
<keyword evidence="1" id="KW-1133">Transmembrane helix</keyword>
<proteinExistence type="predicted"/>